<sequence length="141" mass="15291">MEVLKGDRSLEHLIELLTDPATELRGRNRVIIEREGKPPIVLTALGLTQSECENGHGSRFLLSFAPIGVLPRPDQSLLSKLFGLTAAEARLASMLATGMSTDQAAAELDIARETVRSHLKPIFAKTGTHRQSQLVALLANL</sequence>
<dbReference type="PROSITE" id="PS50043">
    <property type="entry name" value="HTH_LUXR_2"/>
    <property type="match status" value="1"/>
</dbReference>
<dbReference type="InterPro" id="IPR000792">
    <property type="entry name" value="Tscrpt_reg_LuxR_C"/>
</dbReference>
<keyword evidence="3" id="KW-1185">Reference proteome</keyword>
<dbReference type="HOGENOM" id="CLU_1529489_0_0_5"/>
<feature type="domain" description="HTH luxR-type" evidence="1">
    <location>
        <begin position="77"/>
        <end position="141"/>
    </location>
</feature>
<name>A0A0A8K1C7_9HYPH</name>
<proteinExistence type="predicted"/>
<dbReference type="PRINTS" id="PR00038">
    <property type="entry name" value="HTHLUXR"/>
</dbReference>
<reference evidence="2 3" key="1">
    <citation type="submission" date="2014-09" db="EMBL/GenBank/DDBJ databases">
        <title>Genome sequencing of Methyloceanibacter caenitepidi Gela4.</title>
        <authorList>
            <person name="Takeuchi M."/>
            <person name="Susumu S."/>
            <person name="Kamagata Y."/>
            <person name="Oshima K."/>
            <person name="Hattori M."/>
            <person name="Iwasaki W."/>
        </authorList>
    </citation>
    <scope>NUCLEOTIDE SEQUENCE [LARGE SCALE GENOMIC DNA]</scope>
    <source>
        <strain evidence="2 3">Gela4</strain>
    </source>
</reference>
<protein>
    <submittedName>
        <fullName evidence="2">Transcriptional regulator, LuxR family</fullName>
    </submittedName>
</protein>
<organism evidence="2 3">
    <name type="scientific">Methyloceanibacter caenitepidi</name>
    <dbReference type="NCBI Taxonomy" id="1384459"/>
    <lineage>
        <taxon>Bacteria</taxon>
        <taxon>Pseudomonadati</taxon>
        <taxon>Pseudomonadota</taxon>
        <taxon>Alphaproteobacteria</taxon>
        <taxon>Hyphomicrobiales</taxon>
        <taxon>Hyphomicrobiaceae</taxon>
        <taxon>Methyloceanibacter</taxon>
    </lineage>
</organism>
<dbReference type="Proteomes" id="UP000031643">
    <property type="component" value="Chromosome"/>
</dbReference>
<evidence type="ECO:0000313" key="3">
    <source>
        <dbReference type="Proteomes" id="UP000031643"/>
    </source>
</evidence>
<accession>A0A0A8K1C7</accession>
<dbReference type="InterPro" id="IPR016032">
    <property type="entry name" value="Sig_transdc_resp-reg_C-effctor"/>
</dbReference>
<dbReference type="KEGG" id="mcg:GL4_1267"/>
<dbReference type="EMBL" id="AP014648">
    <property type="protein sequence ID" value="BAQ16725.1"/>
    <property type="molecule type" value="Genomic_DNA"/>
</dbReference>
<dbReference type="SUPFAM" id="SSF46894">
    <property type="entry name" value="C-terminal effector domain of the bipartite response regulators"/>
    <property type="match status" value="1"/>
</dbReference>
<gene>
    <name evidence="2" type="ORF">GL4_1267</name>
</gene>
<dbReference type="Gene3D" id="1.10.10.10">
    <property type="entry name" value="Winged helix-like DNA-binding domain superfamily/Winged helix DNA-binding domain"/>
    <property type="match status" value="1"/>
</dbReference>
<dbReference type="GO" id="GO:0003677">
    <property type="term" value="F:DNA binding"/>
    <property type="evidence" value="ECO:0007669"/>
    <property type="project" value="InterPro"/>
</dbReference>
<dbReference type="InterPro" id="IPR036388">
    <property type="entry name" value="WH-like_DNA-bd_sf"/>
</dbReference>
<dbReference type="AlphaFoldDB" id="A0A0A8K1C7"/>
<evidence type="ECO:0000259" key="1">
    <source>
        <dbReference type="PROSITE" id="PS50043"/>
    </source>
</evidence>
<evidence type="ECO:0000313" key="2">
    <source>
        <dbReference type="EMBL" id="BAQ16725.1"/>
    </source>
</evidence>
<dbReference type="Pfam" id="PF00196">
    <property type="entry name" value="GerE"/>
    <property type="match status" value="1"/>
</dbReference>
<dbReference type="SMART" id="SM00421">
    <property type="entry name" value="HTH_LUXR"/>
    <property type="match status" value="1"/>
</dbReference>
<dbReference type="STRING" id="1384459.GL4_1267"/>
<dbReference type="GO" id="GO:0006355">
    <property type="term" value="P:regulation of DNA-templated transcription"/>
    <property type="evidence" value="ECO:0007669"/>
    <property type="project" value="InterPro"/>
</dbReference>
<dbReference type="RefSeq" id="WP_052464180.1">
    <property type="nucleotide sequence ID" value="NZ_AP014648.1"/>
</dbReference>